<evidence type="ECO:0000313" key="1">
    <source>
        <dbReference type="EMBL" id="MBT1174679.1"/>
    </source>
</evidence>
<comment type="caution">
    <text evidence="1">The sequence shown here is derived from an EMBL/GenBank/DDBJ whole genome shotgun (WGS) entry which is preliminary data.</text>
</comment>
<sequence>MPEGRRMLERFGKLGDAPYYAHTQWAEEGKPKYPAGEQYERIKAADALESLASEETVTATSAGTATVRFTMPTHAVSLLTFDLQ</sequence>
<name>A0ABS5UVM8_9BIFI</name>
<gene>
    <name evidence="1" type="ORF">JS530_04035</name>
</gene>
<accession>A0ABS5UVM8</accession>
<dbReference type="EMBL" id="JAFEJU010000002">
    <property type="protein sequence ID" value="MBT1174679.1"/>
    <property type="molecule type" value="Genomic_DNA"/>
</dbReference>
<dbReference type="Gene3D" id="2.60.40.1500">
    <property type="entry name" value="Glycosyl hydrolase domain, family 39"/>
    <property type="match status" value="1"/>
</dbReference>
<dbReference type="Proteomes" id="UP000711736">
    <property type="component" value="Unassembled WGS sequence"/>
</dbReference>
<organism evidence="1 2">
    <name type="scientific">Bifidobacterium colobi</name>
    <dbReference type="NCBI Taxonomy" id="2809026"/>
    <lineage>
        <taxon>Bacteria</taxon>
        <taxon>Bacillati</taxon>
        <taxon>Actinomycetota</taxon>
        <taxon>Actinomycetes</taxon>
        <taxon>Bifidobacteriales</taxon>
        <taxon>Bifidobacteriaceae</taxon>
        <taxon>Bifidobacterium</taxon>
    </lineage>
</organism>
<proteinExistence type="predicted"/>
<reference evidence="1 2" key="1">
    <citation type="journal article" date="2021" name="Environ. Microbiol.">
        <title>Genetic insights into the dark matter of the mammalian gut microbiota through targeted genome reconstruction.</title>
        <authorList>
            <person name="Lugli G.A."/>
            <person name="Alessandri G."/>
            <person name="Milani C."/>
            <person name="Viappiani A."/>
            <person name="Fontana F."/>
            <person name="Tarracchini C."/>
            <person name="Mancabelli L."/>
            <person name="Argentini C."/>
            <person name="Ruiz L."/>
            <person name="Margolles A."/>
            <person name="van Sinderen D."/>
            <person name="Turroni F."/>
            <person name="Ventura M."/>
        </authorList>
    </citation>
    <scope>NUCLEOTIDE SEQUENCE [LARGE SCALE GENOMIC DNA]</scope>
    <source>
        <strain evidence="1 2">LC6</strain>
    </source>
</reference>
<dbReference type="SUPFAM" id="SSF51011">
    <property type="entry name" value="Glycosyl hydrolase domain"/>
    <property type="match status" value="1"/>
</dbReference>
<evidence type="ECO:0000313" key="2">
    <source>
        <dbReference type="Proteomes" id="UP000711736"/>
    </source>
</evidence>
<protein>
    <submittedName>
        <fullName evidence="1">Uncharacterized protein</fullName>
    </submittedName>
</protein>
<keyword evidence="2" id="KW-1185">Reference proteome</keyword>